<evidence type="ECO:0000313" key="9">
    <source>
        <dbReference type="Proteomes" id="UP000291562"/>
    </source>
</evidence>
<dbReference type="PANTHER" id="PTHR13767:SF2">
    <property type="entry name" value="PSEUDOURIDYLATE SYNTHASE TRUB1"/>
    <property type="match status" value="1"/>
</dbReference>
<dbReference type="InterPro" id="IPR002501">
    <property type="entry name" value="PsdUridine_synth_N"/>
</dbReference>
<dbReference type="PANTHER" id="PTHR13767">
    <property type="entry name" value="TRNA-PSEUDOURIDINE SYNTHASE"/>
    <property type="match status" value="1"/>
</dbReference>
<evidence type="ECO:0000256" key="3">
    <source>
        <dbReference type="ARBA" id="ARBA00022694"/>
    </source>
</evidence>
<evidence type="ECO:0000256" key="4">
    <source>
        <dbReference type="ARBA" id="ARBA00023235"/>
    </source>
</evidence>
<dbReference type="GO" id="GO:0003723">
    <property type="term" value="F:RNA binding"/>
    <property type="evidence" value="ECO:0007669"/>
    <property type="project" value="InterPro"/>
</dbReference>
<evidence type="ECO:0000313" key="8">
    <source>
        <dbReference type="EMBL" id="QBB72699.1"/>
    </source>
</evidence>
<comment type="catalytic activity">
    <reaction evidence="1 5">
        <text>uridine(55) in tRNA = pseudouridine(55) in tRNA</text>
        <dbReference type="Rhea" id="RHEA:42532"/>
        <dbReference type="Rhea" id="RHEA-COMP:10101"/>
        <dbReference type="Rhea" id="RHEA-COMP:10102"/>
        <dbReference type="ChEBI" id="CHEBI:65314"/>
        <dbReference type="ChEBI" id="CHEBI:65315"/>
        <dbReference type="EC" id="5.4.99.25"/>
    </reaction>
</comment>
<reference evidence="8 9" key="1">
    <citation type="submission" date="2019-01" db="EMBL/GenBank/DDBJ databases">
        <title>Pseudolysobacter antarctica gen. nov., sp. nov., isolated from Fildes Peninsula, Antarctica.</title>
        <authorList>
            <person name="Wei Z."/>
            <person name="Peng F."/>
        </authorList>
    </citation>
    <scope>NUCLEOTIDE SEQUENCE [LARGE SCALE GENOMIC DNA]</scope>
    <source>
        <strain evidence="8 9">AQ6-296</strain>
    </source>
</reference>
<dbReference type="InterPro" id="IPR014780">
    <property type="entry name" value="tRNA_psdUridine_synth_TruB"/>
</dbReference>
<keyword evidence="3 5" id="KW-0819">tRNA processing</keyword>
<feature type="active site" description="Nucleophile" evidence="5">
    <location>
        <position position="33"/>
    </location>
</feature>
<proteinExistence type="inferred from homology"/>
<dbReference type="Proteomes" id="UP000291562">
    <property type="component" value="Chromosome"/>
</dbReference>
<evidence type="ECO:0000259" key="7">
    <source>
        <dbReference type="Pfam" id="PF16198"/>
    </source>
</evidence>
<dbReference type="InterPro" id="IPR020103">
    <property type="entry name" value="PsdUridine_synth_cat_dom_sf"/>
</dbReference>
<dbReference type="Pfam" id="PF01509">
    <property type="entry name" value="TruB_N"/>
    <property type="match status" value="1"/>
</dbReference>
<dbReference type="GO" id="GO:1990481">
    <property type="term" value="P:mRNA pseudouridine synthesis"/>
    <property type="evidence" value="ECO:0007669"/>
    <property type="project" value="TreeGrafter"/>
</dbReference>
<organism evidence="8 9">
    <name type="scientific">Pseudolysobacter antarcticus</name>
    <dbReference type="NCBI Taxonomy" id="2511995"/>
    <lineage>
        <taxon>Bacteria</taxon>
        <taxon>Pseudomonadati</taxon>
        <taxon>Pseudomonadota</taxon>
        <taxon>Gammaproteobacteria</taxon>
        <taxon>Lysobacterales</taxon>
        <taxon>Rhodanobacteraceae</taxon>
        <taxon>Pseudolysobacter</taxon>
    </lineage>
</organism>
<dbReference type="Gene3D" id="3.30.2350.10">
    <property type="entry name" value="Pseudouridine synthase"/>
    <property type="match status" value="1"/>
</dbReference>
<evidence type="ECO:0000256" key="2">
    <source>
        <dbReference type="ARBA" id="ARBA00005642"/>
    </source>
</evidence>
<comment type="similarity">
    <text evidence="2 5">Belongs to the pseudouridine synthase TruB family. Type 1 subfamily.</text>
</comment>
<dbReference type="EC" id="5.4.99.25" evidence="5"/>
<dbReference type="AlphaFoldDB" id="A0A411HQB9"/>
<dbReference type="NCBIfam" id="TIGR00431">
    <property type="entry name" value="TruB"/>
    <property type="match status" value="1"/>
</dbReference>
<dbReference type="HAMAP" id="MF_01080">
    <property type="entry name" value="TruB_bact"/>
    <property type="match status" value="1"/>
</dbReference>
<feature type="domain" description="Pseudouridine synthase II N-terminal" evidence="6">
    <location>
        <begin position="20"/>
        <end position="166"/>
    </location>
</feature>
<keyword evidence="9" id="KW-1185">Reference proteome</keyword>
<dbReference type="CDD" id="cd02573">
    <property type="entry name" value="PseudoU_synth_EcTruB"/>
    <property type="match status" value="1"/>
</dbReference>
<dbReference type="EMBL" id="CP035704">
    <property type="protein sequence ID" value="QBB72699.1"/>
    <property type="molecule type" value="Genomic_DNA"/>
</dbReference>
<comment type="function">
    <text evidence="5">Responsible for synthesis of pseudouridine from uracil-55 in the psi GC loop of transfer RNAs.</text>
</comment>
<feature type="domain" description="tRNA pseudouridylate synthase B C-terminal" evidence="7">
    <location>
        <begin position="167"/>
        <end position="225"/>
    </location>
</feature>
<dbReference type="SUPFAM" id="SSF55120">
    <property type="entry name" value="Pseudouridine synthase"/>
    <property type="match status" value="1"/>
</dbReference>
<evidence type="ECO:0000256" key="5">
    <source>
        <dbReference type="HAMAP-Rule" id="MF_01080"/>
    </source>
</evidence>
<evidence type="ECO:0000256" key="1">
    <source>
        <dbReference type="ARBA" id="ARBA00000385"/>
    </source>
</evidence>
<keyword evidence="4 5" id="KW-0413">Isomerase</keyword>
<name>A0A411HQB9_9GAMM</name>
<gene>
    <name evidence="5 8" type="primary">truB</name>
    <name evidence="8" type="ORF">ELE36_13720</name>
</gene>
<dbReference type="Pfam" id="PF16198">
    <property type="entry name" value="TruB_C_2"/>
    <property type="match status" value="1"/>
</dbReference>
<accession>A0A411HQB9</accession>
<dbReference type="OrthoDB" id="9802309at2"/>
<evidence type="ECO:0000259" key="6">
    <source>
        <dbReference type="Pfam" id="PF01509"/>
    </source>
</evidence>
<protein>
    <recommendedName>
        <fullName evidence="5">tRNA pseudouridine synthase B</fullName>
        <ecNumber evidence="5">5.4.99.25</ecNumber>
    </recommendedName>
    <alternativeName>
        <fullName evidence="5">tRNA pseudouridine(55) synthase</fullName>
        <shortName evidence="5">Psi55 synthase</shortName>
    </alternativeName>
    <alternativeName>
        <fullName evidence="5">tRNA pseudouridylate synthase</fullName>
    </alternativeName>
    <alternativeName>
        <fullName evidence="5">tRNA-uridine isomerase</fullName>
    </alternativeName>
</protein>
<dbReference type="GO" id="GO:0031119">
    <property type="term" value="P:tRNA pseudouridine synthesis"/>
    <property type="evidence" value="ECO:0007669"/>
    <property type="project" value="UniProtKB-UniRule"/>
</dbReference>
<dbReference type="GO" id="GO:0160148">
    <property type="term" value="F:tRNA pseudouridine(55) synthase activity"/>
    <property type="evidence" value="ECO:0007669"/>
    <property type="project" value="UniProtKB-EC"/>
</dbReference>
<dbReference type="InterPro" id="IPR032819">
    <property type="entry name" value="TruB_C"/>
</dbReference>
<sequence length="305" mass="32654">MLDKPTGMSSNKAMQSVMHLFGECKTGHTGSLDPLATGMLPLCFGEATKIAGHLLGAGKAYAAECRLGITTDTDDADGNVLSERAVPAFSAAQVEAAMAGLRGDITQVPPIYSAIKQAGLALYKRKRMGEAVQAPPRQVNVQRFDLLELGADSLRLHVECGSGTYVRSLVRDLGERLGCGAHVIALRRLWVEPFREAQMVTLEQLQTLADAGALPTSLLPLESGLQNLPVAPLDLLEAQRLRLGQRLTAAPELLVGQLYQARDQNDRLVSLAECRADGCLWPLRGFNPPGPVEPALTLSEEVVAV</sequence>
<dbReference type="KEGG" id="xbc:ELE36_13720"/>